<reference evidence="2" key="1">
    <citation type="journal article" date="2023" name="Front. Plant Sci.">
        <title>Chromosomal-level genome assembly of Melastoma candidum provides insights into trichome evolution.</title>
        <authorList>
            <person name="Zhong Y."/>
            <person name="Wu W."/>
            <person name="Sun C."/>
            <person name="Zou P."/>
            <person name="Liu Y."/>
            <person name="Dai S."/>
            <person name="Zhou R."/>
        </authorList>
    </citation>
    <scope>NUCLEOTIDE SEQUENCE [LARGE SCALE GENOMIC DNA]</scope>
</reference>
<dbReference type="EMBL" id="CM042882">
    <property type="protein sequence ID" value="KAI4383062.1"/>
    <property type="molecule type" value="Genomic_DNA"/>
</dbReference>
<organism evidence="1 2">
    <name type="scientific">Melastoma candidum</name>
    <dbReference type="NCBI Taxonomy" id="119954"/>
    <lineage>
        <taxon>Eukaryota</taxon>
        <taxon>Viridiplantae</taxon>
        <taxon>Streptophyta</taxon>
        <taxon>Embryophyta</taxon>
        <taxon>Tracheophyta</taxon>
        <taxon>Spermatophyta</taxon>
        <taxon>Magnoliopsida</taxon>
        <taxon>eudicotyledons</taxon>
        <taxon>Gunneridae</taxon>
        <taxon>Pentapetalae</taxon>
        <taxon>rosids</taxon>
        <taxon>malvids</taxon>
        <taxon>Myrtales</taxon>
        <taxon>Melastomataceae</taxon>
        <taxon>Melastomatoideae</taxon>
        <taxon>Melastomateae</taxon>
        <taxon>Melastoma</taxon>
    </lineage>
</organism>
<dbReference type="Proteomes" id="UP001057402">
    <property type="component" value="Chromosome 3"/>
</dbReference>
<gene>
    <name evidence="1" type="ORF">MLD38_008943</name>
</gene>
<proteinExistence type="predicted"/>
<comment type="caution">
    <text evidence="1">The sequence shown here is derived from an EMBL/GenBank/DDBJ whole genome shotgun (WGS) entry which is preliminary data.</text>
</comment>
<name>A0ACB9S4H3_9MYRT</name>
<keyword evidence="2" id="KW-1185">Reference proteome</keyword>
<accession>A0ACB9S4H3</accession>
<sequence length="542" mass="59746">MAPEVISSFLQALPFNHPCLPKLPRRMPLPLIICRSGQSEPHGSGPASPTPGQVFLERQDSVRTAKLLIKEFNKDRKKGRAIKDKASKVTPSAGPSCYGCGAPLQTSESDAPGYVDRDTFELKKKHHQLRTLICRRCKLLSHGHMLTAVGGNGGYSGGKQFITAEELREKLLHLRKEKALIVKLVDIVDFNGSFLSRIRDLVGANPIILVVTKVDLLPRETNFNCIGDWIVESTMKKKLNVTSVHLTSSKSLVGITGVVSEIQKEKRGRDVYILGSANVGKSAFISALLRVMAERDPVAAAAQRYKPVESAVPGTTLGPIQIEAFFGGGKLYDTPGVHLYHRQAAVVHAKDLPALAPQSRLKGQKFTLSTAGDQYSSMNGLSIFWGGLVRIDLVKIPPGTHLTFYGPKTLQIHAVHSDEADEFYQANLGRLLTPPTGPETAKDWRGLDSERQLLIRYDELDRPACDVAISGLGWVAVEPRSSGNPESVLEEMEKELKFSVRVPRPVEIFVRPPLPVGKAGAEWYQYRELTDKEAETRPKWNF</sequence>
<evidence type="ECO:0000313" key="1">
    <source>
        <dbReference type="EMBL" id="KAI4383062.1"/>
    </source>
</evidence>
<protein>
    <submittedName>
        <fullName evidence="1">Uncharacterized protein</fullName>
    </submittedName>
</protein>
<evidence type="ECO:0000313" key="2">
    <source>
        <dbReference type="Proteomes" id="UP001057402"/>
    </source>
</evidence>